<accession>A0AAD4EFN4</accession>
<dbReference type="AlphaFoldDB" id="A0AAD4EFN4"/>
<name>A0AAD4EFN4_9AGAM</name>
<reference evidence="1" key="1">
    <citation type="journal article" date="2020" name="New Phytol.">
        <title>Comparative genomics reveals dynamic genome evolution in host specialist ectomycorrhizal fungi.</title>
        <authorList>
            <person name="Lofgren L.A."/>
            <person name="Nguyen N.H."/>
            <person name="Vilgalys R."/>
            <person name="Ruytinx J."/>
            <person name="Liao H.L."/>
            <person name="Branco S."/>
            <person name="Kuo A."/>
            <person name="LaButti K."/>
            <person name="Lipzen A."/>
            <person name="Andreopoulos W."/>
            <person name="Pangilinan J."/>
            <person name="Riley R."/>
            <person name="Hundley H."/>
            <person name="Na H."/>
            <person name="Barry K."/>
            <person name="Grigoriev I.V."/>
            <person name="Stajich J.E."/>
            <person name="Kennedy P.G."/>
        </authorList>
    </citation>
    <scope>NUCLEOTIDE SEQUENCE</scope>
    <source>
        <strain evidence="1">FC203</strain>
    </source>
</reference>
<dbReference type="Pfam" id="PF20414">
    <property type="entry name" value="DUF6698"/>
    <property type="match status" value="1"/>
</dbReference>
<dbReference type="GeneID" id="64668252"/>
<dbReference type="EMBL" id="JABBWK010000007">
    <property type="protein sequence ID" value="KAG1905176.1"/>
    <property type="molecule type" value="Genomic_DNA"/>
</dbReference>
<feature type="non-terminal residue" evidence="1">
    <location>
        <position position="160"/>
    </location>
</feature>
<sequence length="160" mass="17694">PILYPDHVVNEKKCFKNWIVIAKVIKVAICGKMSLYPKACGGPPPYAKIWQLTSCTPGLIVFGVTSTIFILSPDQEFSGDGVGAISSIAYHSIFRTVKKFFVVKWTHQRIKSVVEQINGYVFDGVVKTQPSNDTPCAVEHVTESLDRVMAVLDASDSDWD</sequence>
<evidence type="ECO:0000313" key="2">
    <source>
        <dbReference type="Proteomes" id="UP001195769"/>
    </source>
</evidence>
<gene>
    <name evidence="1" type="ORF">F5891DRAFT_930909</name>
</gene>
<feature type="non-terminal residue" evidence="1">
    <location>
        <position position="1"/>
    </location>
</feature>
<proteinExistence type="predicted"/>
<protein>
    <submittedName>
        <fullName evidence="1">Uncharacterized protein</fullName>
    </submittedName>
</protein>
<comment type="caution">
    <text evidence="1">The sequence shown here is derived from an EMBL/GenBank/DDBJ whole genome shotgun (WGS) entry which is preliminary data.</text>
</comment>
<organism evidence="1 2">
    <name type="scientific">Suillus fuscotomentosus</name>
    <dbReference type="NCBI Taxonomy" id="1912939"/>
    <lineage>
        <taxon>Eukaryota</taxon>
        <taxon>Fungi</taxon>
        <taxon>Dikarya</taxon>
        <taxon>Basidiomycota</taxon>
        <taxon>Agaricomycotina</taxon>
        <taxon>Agaricomycetes</taxon>
        <taxon>Agaricomycetidae</taxon>
        <taxon>Boletales</taxon>
        <taxon>Suillineae</taxon>
        <taxon>Suillaceae</taxon>
        <taxon>Suillus</taxon>
    </lineage>
</organism>
<dbReference type="Proteomes" id="UP001195769">
    <property type="component" value="Unassembled WGS sequence"/>
</dbReference>
<evidence type="ECO:0000313" key="1">
    <source>
        <dbReference type="EMBL" id="KAG1905176.1"/>
    </source>
</evidence>
<keyword evidence="2" id="KW-1185">Reference proteome</keyword>
<dbReference type="InterPro" id="IPR046521">
    <property type="entry name" value="DUF6698"/>
</dbReference>
<dbReference type="RefSeq" id="XP_041230751.1">
    <property type="nucleotide sequence ID" value="XM_041373954.1"/>
</dbReference>